<evidence type="ECO:0000259" key="1">
    <source>
        <dbReference type="Pfam" id="PF08421"/>
    </source>
</evidence>
<reference evidence="3 4" key="1">
    <citation type="submission" date="2020-08" db="EMBL/GenBank/DDBJ databases">
        <title>Genomic Encyclopedia of Type Strains, Phase IV (KMG-IV): sequencing the most valuable type-strain genomes for metagenomic binning, comparative biology and taxonomic classification.</title>
        <authorList>
            <person name="Goeker M."/>
        </authorList>
    </citation>
    <scope>NUCLEOTIDE SEQUENCE [LARGE SCALE GENOMIC DNA]</scope>
    <source>
        <strain evidence="3 4">DSM 5686</strain>
    </source>
</reference>
<dbReference type="PANTHER" id="PTHR43861">
    <property type="entry name" value="TRANS-ACONITATE 2-METHYLTRANSFERASE-RELATED"/>
    <property type="match status" value="1"/>
</dbReference>
<dbReference type="Proteomes" id="UP000565455">
    <property type="component" value="Unassembled WGS sequence"/>
</dbReference>
<dbReference type="Gene3D" id="3.40.50.720">
    <property type="entry name" value="NAD(P)-binding Rossmann-like Domain"/>
    <property type="match status" value="1"/>
</dbReference>
<gene>
    <name evidence="3" type="ORF">GGQ91_005116</name>
</gene>
<accession>A0ABR6DK56</accession>
<dbReference type="InterPro" id="IPR013630">
    <property type="entry name" value="Methyltransf_Zn-bd_dom_put"/>
</dbReference>
<evidence type="ECO:0000313" key="3">
    <source>
        <dbReference type="EMBL" id="MBA9065694.1"/>
    </source>
</evidence>
<evidence type="ECO:0008006" key="5">
    <source>
        <dbReference type="Google" id="ProtNLM"/>
    </source>
</evidence>
<sequence>MSAATDTVPAPTSRACCRACGTPLTRTVADLGLSPLANSYVPPERAGQGEMVYPLHAYVCESCWLVQLEAFESPEHIFSDYAYFSGFSAGWLRHAEAYVASMTERFGLGPQSKVVEVASNDGYLLQYFVARGVPVLGVEPAANVAAVAREKGVASEVAFFGRDTAERLRAEGHGADLMAANNVLAHVPDILDFVAGFQVLLKRDGAGTFEFPHLLRMIEHKQFDTIYHEHFSYLSLGVVSGILERSGLRVFDVEELPTHGGSLRVFFCHADGPHAQTPAVARVLADERAGGLFSAEGYGRFAADVVEIKCASLEFLIQQRRAGKRVCGYGAAAKGNTFLNYCGIGPELVEAVADRSPHKQGTFLPGSRIPVISPEALLEMRPDYVLILPWNLRAEIMQEMAGIRAWGGRFVTAIPSLAVE</sequence>
<dbReference type="PANTHER" id="PTHR43861:SF5">
    <property type="entry name" value="BLL5978 PROTEIN"/>
    <property type="match status" value="1"/>
</dbReference>
<keyword evidence="4" id="KW-1185">Reference proteome</keyword>
<dbReference type="RefSeq" id="WP_182593084.1">
    <property type="nucleotide sequence ID" value="NZ_CP183980.1"/>
</dbReference>
<feature type="domain" description="C-methyltransferase" evidence="2">
    <location>
        <begin position="257"/>
        <end position="415"/>
    </location>
</feature>
<dbReference type="InterPro" id="IPR029063">
    <property type="entry name" value="SAM-dependent_MTases_sf"/>
</dbReference>
<dbReference type="Pfam" id="PF13489">
    <property type="entry name" value="Methyltransf_23"/>
    <property type="match status" value="1"/>
</dbReference>
<comment type="caution">
    <text evidence="3">The sequence shown here is derived from an EMBL/GenBank/DDBJ whole genome shotgun (WGS) entry which is preliminary data.</text>
</comment>
<name>A0ABR6DK56_9HYPH</name>
<evidence type="ECO:0000313" key="4">
    <source>
        <dbReference type="Proteomes" id="UP000565455"/>
    </source>
</evidence>
<dbReference type="Pfam" id="PF08421">
    <property type="entry name" value="Methyltransf_13"/>
    <property type="match status" value="1"/>
</dbReference>
<dbReference type="SUPFAM" id="SSF53335">
    <property type="entry name" value="S-adenosyl-L-methionine-dependent methyltransferases"/>
    <property type="match status" value="1"/>
</dbReference>
<feature type="domain" description="Methyltransferase putative zinc binding" evidence="1">
    <location>
        <begin position="17"/>
        <end position="78"/>
    </location>
</feature>
<protein>
    <recommendedName>
        <fullName evidence="5">SAM-dependent methyltransferase</fullName>
    </recommendedName>
</protein>
<dbReference type="GeneID" id="96606715"/>
<organism evidence="3 4">
    <name type="scientific">Methylobacterium fujisawaense</name>
    <dbReference type="NCBI Taxonomy" id="107400"/>
    <lineage>
        <taxon>Bacteria</taxon>
        <taxon>Pseudomonadati</taxon>
        <taxon>Pseudomonadota</taxon>
        <taxon>Alphaproteobacteria</taxon>
        <taxon>Hyphomicrobiales</taxon>
        <taxon>Methylobacteriaceae</taxon>
        <taxon>Methylobacterium</taxon>
    </lineage>
</organism>
<proteinExistence type="predicted"/>
<dbReference type="Gene3D" id="3.40.50.150">
    <property type="entry name" value="Vaccinia Virus protein VP39"/>
    <property type="match status" value="1"/>
</dbReference>
<dbReference type="Gene3D" id="6.20.50.110">
    <property type="entry name" value="Methyltransferase, zinc-binding domain"/>
    <property type="match status" value="1"/>
</dbReference>
<dbReference type="EMBL" id="JACJIM010000009">
    <property type="protein sequence ID" value="MBA9065694.1"/>
    <property type="molecule type" value="Genomic_DNA"/>
</dbReference>
<dbReference type="InterPro" id="IPR038576">
    <property type="entry name" value="Methyltransf_Zn-bd_dom_put_sf"/>
</dbReference>
<dbReference type="InterPro" id="IPR013691">
    <property type="entry name" value="MeTrfase_14"/>
</dbReference>
<dbReference type="Pfam" id="PF08484">
    <property type="entry name" value="Methyltransf_14"/>
    <property type="match status" value="1"/>
</dbReference>
<evidence type="ECO:0000259" key="2">
    <source>
        <dbReference type="Pfam" id="PF08484"/>
    </source>
</evidence>
<dbReference type="Gene3D" id="6.10.250.3100">
    <property type="match status" value="1"/>
</dbReference>